<evidence type="ECO:0000256" key="7">
    <source>
        <dbReference type="HAMAP-Rule" id="MF_02065"/>
    </source>
</evidence>
<comment type="similarity">
    <text evidence="7">Belongs to the transglycosylase MltG family.</text>
</comment>
<dbReference type="GO" id="GO:0009252">
    <property type="term" value="P:peptidoglycan biosynthetic process"/>
    <property type="evidence" value="ECO:0007669"/>
    <property type="project" value="UniProtKB-UniRule"/>
</dbReference>
<dbReference type="STRING" id="1499967.U27_03774"/>
<proteinExistence type="inferred from homology"/>
<dbReference type="Pfam" id="PF02618">
    <property type="entry name" value="YceG"/>
    <property type="match status" value="1"/>
</dbReference>
<dbReference type="eggNOG" id="COG1559">
    <property type="taxonomic scope" value="Bacteria"/>
</dbReference>
<evidence type="ECO:0000256" key="5">
    <source>
        <dbReference type="ARBA" id="ARBA00023239"/>
    </source>
</evidence>
<keyword evidence="5 7" id="KW-0456">Lyase</keyword>
<feature type="site" description="Important for catalytic activity" evidence="7">
    <location>
        <position position="241"/>
    </location>
</feature>
<dbReference type="GO" id="GO:0005886">
    <property type="term" value="C:plasma membrane"/>
    <property type="evidence" value="ECO:0007669"/>
    <property type="project" value="UniProtKB-SubCell"/>
</dbReference>
<accession>A0A081BWV5</accession>
<organism evidence="9">
    <name type="scientific">Vecturithrix granuli</name>
    <dbReference type="NCBI Taxonomy" id="1499967"/>
    <lineage>
        <taxon>Bacteria</taxon>
        <taxon>Candidatus Moduliflexota</taxon>
        <taxon>Candidatus Vecturitrichia</taxon>
        <taxon>Candidatus Vecturitrichales</taxon>
        <taxon>Candidatus Vecturitrichaceae</taxon>
        <taxon>Candidatus Vecturithrix</taxon>
    </lineage>
</organism>
<dbReference type="InterPro" id="IPR003770">
    <property type="entry name" value="MLTG-like"/>
</dbReference>
<dbReference type="PANTHER" id="PTHR30518:SF2">
    <property type="entry name" value="ENDOLYTIC MUREIN TRANSGLYCOSYLASE"/>
    <property type="match status" value="1"/>
</dbReference>
<dbReference type="CDD" id="cd08010">
    <property type="entry name" value="MltG_like"/>
    <property type="match status" value="1"/>
</dbReference>
<sequence length="362" mass="41544">MLAYPESTKYIDIKIYSKNDTQIMRKRVFVLGVIICCLGVVGIAGIKVYAFLTIPPDGEAAERILLIQPGTPLRRIAETLQEASVISDKNLFMILARFYKKGKSVKAGEYQFTTSMLPTEVLTKLQDGKIYFRSATIPEGYTLRQIAELLAEQGLVDKKKFLAIVFNPDTAAEFKLEAPNLEGYLFPNTYYIHRGMEEKAIIQEMVNEFWQVMTPDLQEEIRQKGFTVHEIMTLASIVEKEARVPEERELISAVYHNRLKIKMKLDSDPSVIYGIEDFDGNLTRSDLEKDTPYNTYKRRGLPPGPIANPGRPSIMAAIRPAEVKYLYFVARNDGTHHFSLTYQEHLRAVREYQKNRKKDFRK</sequence>
<dbReference type="Gene3D" id="3.30.160.60">
    <property type="entry name" value="Classic Zinc Finger"/>
    <property type="match status" value="1"/>
</dbReference>
<dbReference type="Proteomes" id="UP000030661">
    <property type="component" value="Unassembled WGS sequence"/>
</dbReference>
<keyword evidence="4 7" id="KW-0472">Membrane</keyword>
<keyword evidence="6 7" id="KW-0961">Cell wall biogenesis/degradation</keyword>
<feature type="transmembrane region" description="Helical" evidence="7">
    <location>
        <begin position="28"/>
        <end position="52"/>
    </location>
</feature>
<evidence type="ECO:0000256" key="6">
    <source>
        <dbReference type="ARBA" id="ARBA00023316"/>
    </source>
</evidence>
<evidence type="ECO:0000313" key="9">
    <source>
        <dbReference type="EMBL" id="GAK56810.1"/>
    </source>
</evidence>
<keyword evidence="1 7" id="KW-1003">Cell membrane</keyword>
<evidence type="ECO:0000256" key="4">
    <source>
        <dbReference type="ARBA" id="ARBA00023136"/>
    </source>
</evidence>
<reference evidence="9" key="1">
    <citation type="journal article" date="2015" name="PeerJ">
        <title>First genomic representation of candidate bacterial phylum KSB3 points to enhanced environmental sensing as a trigger of wastewater bulking.</title>
        <authorList>
            <person name="Sekiguchi Y."/>
            <person name="Ohashi A."/>
            <person name="Parks D.H."/>
            <person name="Yamauchi T."/>
            <person name="Tyson G.W."/>
            <person name="Hugenholtz P."/>
        </authorList>
    </citation>
    <scope>NUCLEOTIDE SEQUENCE [LARGE SCALE GENOMIC DNA]</scope>
</reference>
<dbReference type="HAMAP" id="MF_02065">
    <property type="entry name" value="MltG"/>
    <property type="match status" value="1"/>
</dbReference>
<name>A0A081BWV5_VECG1</name>
<dbReference type="PANTHER" id="PTHR30518">
    <property type="entry name" value="ENDOLYTIC MUREIN TRANSGLYCOSYLASE"/>
    <property type="match status" value="1"/>
</dbReference>
<keyword evidence="10" id="KW-1185">Reference proteome</keyword>
<keyword evidence="2 7" id="KW-0812">Transmembrane</keyword>
<evidence type="ECO:0000256" key="2">
    <source>
        <dbReference type="ARBA" id="ARBA00022692"/>
    </source>
</evidence>
<dbReference type="NCBIfam" id="TIGR00247">
    <property type="entry name" value="endolytic transglycosylase MltG"/>
    <property type="match status" value="1"/>
</dbReference>
<dbReference type="AlphaFoldDB" id="A0A081BWV5"/>
<dbReference type="EC" id="4.2.2.29" evidence="7"/>
<dbReference type="EMBL" id="DF820465">
    <property type="protein sequence ID" value="GAK56810.1"/>
    <property type="molecule type" value="Genomic_DNA"/>
</dbReference>
<dbReference type="GO" id="GO:0008932">
    <property type="term" value="F:lytic endotransglycosylase activity"/>
    <property type="evidence" value="ECO:0007669"/>
    <property type="project" value="UniProtKB-UniRule"/>
</dbReference>
<comment type="catalytic activity">
    <reaction evidence="7">
        <text>a peptidoglycan chain = a peptidoglycan chain with N-acetyl-1,6-anhydromuramyl-[peptide] at the reducing end + a peptidoglycan chain with N-acetylglucosamine at the non-reducing end.</text>
        <dbReference type="EC" id="4.2.2.29"/>
    </reaction>
</comment>
<comment type="function">
    <text evidence="7">Functions as a peptidoglycan terminase that cleaves nascent peptidoglycan strands endolytically to terminate their elongation.</text>
</comment>
<evidence type="ECO:0000256" key="8">
    <source>
        <dbReference type="SAM" id="MobiDB-lite"/>
    </source>
</evidence>
<feature type="region of interest" description="Disordered" evidence="8">
    <location>
        <begin position="289"/>
        <end position="308"/>
    </location>
</feature>
<dbReference type="GO" id="GO:0071555">
    <property type="term" value="P:cell wall organization"/>
    <property type="evidence" value="ECO:0007669"/>
    <property type="project" value="UniProtKB-KW"/>
</dbReference>
<comment type="subcellular location">
    <subcellularLocation>
        <location evidence="7">Cell membrane</location>
        <topology evidence="7">Single-pass membrane protein</topology>
    </subcellularLocation>
</comment>
<evidence type="ECO:0000313" key="10">
    <source>
        <dbReference type="Proteomes" id="UP000030661"/>
    </source>
</evidence>
<evidence type="ECO:0000256" key="1">
    <source>
        <dbReference type="ARBA" id="ARBA00022475"/>
    </source>
</evidence>
<gene>
    <name evidence="7" type="primary">mltG</name>
    <name evidence="9" type="ORF">U27_03774</name>
</gene>
<evidence type="ECO:0000256" key="3">
    <source>
        <dbReference type="ARBA" id="ARBA00022989"/>
    </source>
</evidence>
<dbReference type="Gene3D" id="3.30.1490.480">
    <property type="entry name" value="Endolytic murein transglycosylase"/>
    <property type="match status" value="2"/>
</dbReference>
<protein>
    <recommendedName>
        <fullName evidence="7">Endolytic murein transglycosylase</fullName>
        <ecNumber evidence="7">4.2.2.29</ecNumber>
    </recommendedName>
    <alternativeName>
        <fullName evidence="7">Peptidoglycan lytic transglycosylase</fullName>
    </alternativeName>
    <alternativeName>
        <fullName evidence="7">Peptidoglycan polymerization terminase</fullName>
    </alternativeName>
</protein>
<dbReference type="HOGENOM" id="CLU_025574_2_0_0"/>
<keyword evidence="3 7" id="KW-1133">Transmembrane helix</keyword>